<dbReference type="AlphaFoldDB" id="A0A2G2YQY3"/>
<dbReference type="SUPFAM" id="SSF53067">
    <property type="entry name" value="Actin-like ATPase domain"/>
    <property type="match status" value="1"/>
</dbReference>
<reference evidence="3 4" key="2">
    <citation type="journal article" date="2017" name="Genome Biol.">
        <title>New reference genome sequences of hot pepper reveal the massive evolution of plant disease-resistance genes by retroduplication.</title>
        <authorList>
            <person name="Kim S."/>
            <person name="Park J."/>
            <person name="Yeom S.I."/>
            <person name="Kim Y.M."/>
            <person name="Seo E."/>
            <person name="Kim K.T."/>
            <person name="Kim M.S."/>
            <person name="Lee J.M."/>
            <person name="Cheong K."/>
            <person name="Shin H.S."/>
            <person name="Kim S.B."/>
            <person name="Han K."/>
            <person name="Lee J."/>
            <person name="Park M."/>
            <person name="Lee H.A."/>
            <person name="Lee H.Y."/>
            <person name="Lee Y."/>
            <person name="Oh S."/>
            <person name="Lee J.H."/>
            <person name="Choi E."/>
            <person name="Choi E."/>
            <person name="Lee S.E."/>
            <person name="Jeon J."/>
            <person name="Kim H."/>
            <person name="Choi G."/>
            <person name="Song H."/>
            <person name="Lee J."/>
            <person name="Lee S.C."/>
            <person name="Kwon J.K."/>
            <person name="Lee H.Y."/>
            <person name="Koo N."/>
            <person name="Hong Y."/>
            <person name="Kim R.W."/>
            <person name="Kang W.H."/>
            <person name="Huh J.H."/>
            <person name="Kang B.C."/>
            <person name="Yang T.J."/>
            <person name="Lee Y.H."/>
            <person name="Bennetzen J.L."/>
            <person name="Choi D."/>
        </authorList>
    </citation>
    <scope>NUCLEOTIDE SEQUENCE [LARGE SCALE GENOMIC DNA]</scope>
    <source>
        <strain evidence="4">cv. CM334</strain>
    </source>
</reference>
<accession>A0A2G2YQY3</accession>
<dbReference type="STRING" id="4072.A0A2G2YQY3"/>
<evidence type="ECO:0000256" key="1">
    <source>
        <dbReference type="ARBA" id="ARBA00022741"/>
    </source>
</evidence>
<sequence>MKAAGAIRVFELLNCISNMSTSGDKCLVSKIASSNILIIYSVTKLVMFAESLVAFTDAERLIGEVEKNQAALNPERTIYDVKRLIGRKFDDPEVQKIIKMLPFNVVNKDGKPYVQVKIKDGDIKVFSPEEISAMILQKMKQTAEGRI</sequence>
<keyword evidence="2" id="KW-0067">ATP-binding</keyword>
<keyword evidence="1" id="KW-0547">Nucleotide-binding</keyword>
<dbReference type="InterPro" id="IPR043129">
    <property type="entry name" value="ATPase_NBD"/>
</dbReference>
<dbReference type="FunFam" id="3.30.30.30:FF:000003">
    <property type="entry name" value="Heat shock protein 9"/>
    <property type="match status" value="1"/>
</dbReference>
<dbReference type="PANTHER" id="PTHR19375">
    <property type="entry name" value="HEAT SHOCK PROTEIN 70KDA"/>
    <property type="match status" value="1"/>
</dbReference>
<dbReference type="Proteomes" id="UP000222542">
    <property type="component" value="Unassembled WGS sequence"/>
</dbReference>
<evidence type="ECO:0000313" key="4">
    <source>
        <dbReference type="Proteomes" id="UP000222542"/>
    </source>
</evidence>
<proteinExistence type="predicted"/>
<reference evidence="3 4" key="1">
    <citation type="journal article" date="2014" name="Nat. Genet.">
        <title>Genome sequence of the hot pepper provides insights into the evolution of pungency in Capsicum species.</title>
        <authorList>
            <person name="Kim S."/>
            <person name="Park M."/>
            <person name="Yeom S.I."/>
            <person name="Kim Y.M."/>
            <person name="Lee J.M."/>
            <person name="Lee H.A."/>
            <person name="Seo E."/>
            <person name="Choi J."/>
            <person name="Cheong K."/>
            <person name="Kim K.T."/>
            <person name="Jung K."/>
            <person name="Lee G.W."/>
            <person name="Oh S.K."/>
            <person name="Bae C."/>
            <person name="Kim S.B."/>
            <person name="Lee H.Y."/>
            <person name="Kim S.Y."/>
            <person name="Kim M.S."/>
            <person name="Kang B.C."/>
            <person name="Jo Y.D."/>
            <person name="Yang H.B."/>
            <person name="Jeong H.J."/>
            <person name="Kang W.H."/>
            <person name="Kwon J.K."/>
            <person name="Shin C."/>
            <person name="Lim J.Y."/>
            <person name="Park J.H."/>
            <person name="Huh J.H."/>
            <person name="Kim J.S."/>
            <person name="Kim B.D."/>
            <person name="Cohen O."/>
            <person name="Paran I."/>
            <person name="Suh M.C."/>
            <person name="Lee S.B."/>
            <person name="Kim Y.K."/>
            <person name="Shin Y."/>
            <person name="Noh S.J."/>
            <person name="Park J."/>
            <person name="Seo Y.S."/>
            <person name="Kwon S.Y."/>
            <person name="Kim H.A."/>
            <person name="Park J.M."/>
            <person name="Kim H.J."/>
            <person name="Choi S.B."/>
            <person name="Bosland P.W."/>
            <person name="Reeves G."/>
            <person name="Jo S.H."/>
            <person name="Lee B.W."/>
            <person name="Cho H.T."/>
            <person name="Choi H.S."/>
            <person name="Lee M.S."/>
            <person name="Yu Y."/>
            <person name="Do Choi Y."/>
            <person name="Park B.S."/>
            <person name="van Deynze A."/>
            <person name="Ashrafi H."/>
            <person name="Hill T."/>
            <person name="Kim W.T."/>
            <person name="Pai H.S."/>
            <person name="Ahn H.K."/>
            <person name="Yeam I."/>
            <person name="Giovannoni J.J."/>
            <person name="Rose J.K."/>
            <person name="Sorensen I."/>
            <person name="Lee S.J."/>
            <person name="Kim R.W."/>
            <person name="Choi I.Y."/>
            <person name="Choi B.S."/>
            <person name="Lim J.S."/>
            <person name="Lee Y.H."/>
            <person name="Choi D."/>
        </authorList>
    </citation>
    <scope>NUCLEOTIDE SEQUENCE [LARGE SCALE GENOMIC DNA]</scope>
    <source>
        <strain evidence="4">cv. CM334</strain>
    </source>
</reference>
<comment type="caution">
    <text evidence="3">The sequence shown here is derived from an EMBL/GenBank/DDBJ whole genome shotgun (WGS) entry which is preliminary data.</text>
</comment>
<dbReference type="Gramene" id="PHT72031">
    <property type="protein sequence ID" value="PHT72031"/>
    <property type="gene ID" value="T459_22816"/>
</dbReference>
<gene>
    <name evidence="3" type="ORF">T459_22816</name>
</gene>
<protein>
    <submittedName>
        <fullName evidence="3">Uncharacterized protein</fullName>
    </submittedName>
</protein>
<evidence type="ECO:0000256" key="2">
    <source>
        <dbReference type="ARBA" id="ARBA00022840"/>
    </source>
</evidence>
<name>A0A2G2YQY3_CAPAN</name>
<dbReference type="GO" id="GO:0140662">
    <property type="term" value="F:ATP-dependent protein folding chaperone"/>
    <property type="evidence" value="ECO:0007669"/>
    <property type="project" value="InterPro"/>
</dbReference>
<evidence type="ECO:0000313" key="3">
    <source>
        <dbReference type="EMBL" id="PHT72031.1"/>
    </source>
</evidence>
<organism evidence="3 4">
    <name type="scientific">Capsicum annuum</name>
    <name type="common">Capsicum pepper</name>
    <dbReference type="NCBI Taxonomy" id="4072"/>
    <lineage>
        <taxon>Eukaryota</taxon>
        <taxon>Viridiplantae</taxon>
        <taxon>Streptophyta</taxon>
        <taxon>Embryophyta</taxon>
        <taxon>Tracheophyta</taxon>
        <taxon>Spermatophyta</taxon>
        <taxon>Magnoliopsida</taxon>
        <taxon>eudicotyledons</taxon>
        <taxon>Gunneridae</taxon>
        <taxon>Pentapetalae</taxon>
        <taxon>asterids</taxon>
        <taxon>lamiids</taxon>
        <taxon>Solanales</taxon>
        <taxon>Solanaceae</taxon>
        <taxon>Solanoideae</taxon>
        <taxon>Capsiceae</taxon>
        <taxon>Capsicum</taxon>
    </lineage>
</organism>
<dbReference type="InterPro" id="IPR013126">
    <property type="entry name" value="Hsp_70_fam"/>
</dbReference>
<keyword evidence="4" id="KW-1185">Reference proteome</keyword>
<dbReference type="Gene3D" id="3.30.30.30">
    <property type="match status" value="1"/>
</dbReference>
<dbReference type="Gene3D" id="3.30.420.40">
    <property type="match status" value="1"/>
</dbReference>
<dbReference type="Pfam" id="PF00012">
    <property type="entry name" value="HSP70"/>
    <property type="match status" value="1"/>
</dbReference>
<dbReference type="EMBL" id="AYRZ02000009">
    <property type="protein sequence ID" value="PHT72031.1"/>
    <property type="molecule type" value="Genomic_DNA"/>
</dbReference>
<dbReference type="GO" id="GO:0005524">
    <property type="term" value="F:ATP binding"/>
    <property type="evidence" value="ECO:0007669"/>
    <property type="project" value="UniProtKB-KW"/>
</dbReference>